<dbReference type="PRINTS" id="PR00455">
    <property type="entry name" value="HTHTETR"/>
</dbReference>
<dbReference type="Pfam" id="PF14278">
    <property type="entry name" value="TetR_C_8"/>
    <property type="match status" value="1"/>
</dbReference>
<proteinExistence type="predicted"/>
<accession>A0A285CQM0</accession>
<evidence type="ECO:0000256" key="1">
    <source>
        <dbReference type="ARBA" id="ARBA00022491"/>
    </source>
</evidence>
<dbReference type="SUPFAM" id="SSF46689">
    <property type="entry name" value="Homeodomain-like"/>
    <property type="match status" value="1"/>
</dbReference>
<dbReference type="AlphaFoldDB" id="A0A285CQM0"/>
<name>A0A285CQM0_9BACI</name>
<keyword evidence="2 3" id="KW-0238">DNA-binding</keyword>
<feature type="DNA-binding region" description="H-T-H motif" evidence="3">
    <location>
        <begin position="35"/>
        <end position="54"/>
    </location>
</feature>
<feature type="domain" description="HTH tetR-type" evidence="4">
    <location>
        <begin position="12"/>
        <end position="72"/>
    </location>
</feature>
<sequence length="193" mass="22685">MTIGNKTDRRILRTKDAINRAFLEVFSEKEFDRITINDISERANVNRGTIYLHYTDKYDLLNRCINVHLDEMISSCTLTKFTQEKVEKNEAIEALKSLFIYIQKNFLFFSSMLSSQKTSLFRERIQKTLTSSIQEKINMQGINQGMDKELIIQFTATAFVGTLEWWILNQMPHTAEYMADQVWSLFERNNINS</sequence>
<evidence type="ECO:0000259" key="4">
    <source>
        <dbReference type="PROSITE" id="PS50977"/>
    </source>
</evidence>
<dbReference type="InterPro" id="IPR050624">
    <property type="entry name" value="HTH-type_Tx_Regulator"/>
</dbReference>
<dbReference type="PANTHER" id="PTHR43479">
    <property type="entry name" value="ACREF/ENVCD OPERON REPRESSOR-RELATED"/>
    <property type="match status" value="1"/>
</dbReference>
<dbReference type="EMBL" id="OAOP01000003">
    <property type="protein sequence ID" value="SNX69811.1"/>
    <property type="molecule type" value="Genomic_DNA"/>
</dbReference>
<evidence type="ECO:0000256" key="2">
    <source>
        <dbReference type="ARBA" id="ARBA00023125"/>
    </source>
</evidence>
<evidence type="ECO:0000313" key="6">
    <source>
        <dbReference type="Proteomes" id="UP000219546"/>
    </source>
</evidence>
<organism evidence="5 6">
    <name type="scientific">Bacillus oleivorans</name>
    <dbReference type="NCBI Taxonomy" id="1448271"/>
    <lineage>
        <taxon>Bacteria</taxon>
        <taxon>Bacillati</taxon>
        <taxon>Bacillota</taxon>
        <taxon>Bacilli</taxon>
        <taxon>Bacillales</taxon>
        <taxon>Bacillaceae</taxon>
        <taxon>Bacillus</taxon>
    </lineage>
</organism>
<gene>
    <name evidence="5" type="ORF">SAMN05877753_103241</name>
</gene>
<evidence type="ECO:0000256" key="3">
    <source>
        <dbReference type="PROSITE-ProRule" id="PRU00335"/>
    </source>
</evidence>
<dbReference type="PANTHER" id="PTHR43479:SF23">
    <property type="entry name" value="HTH TETR-TYPE DOMAIN-CONTAINING PROTEIN"/>
    <property type="match status" value="1"/>
</dbReference>
<keyword evidence="1" id="KW-0678">Repressor</keyword>
<dbReference type="PROSITE" id="PS50977">
    <property type="entry name" value="HTH_TETR_2"/>
    <property type="match status" value="1"/>
</dbReference>
<dbReference type="InterPro" id="IPR001647">
    <property type="entry name" value="HTH_TetR"/>
</dbReference>
<protein>
    <submittedName>
        <fullName evidence="5">TetR family transcriptional regulator</fullName>
    </submittedName>
</protein>
<dbReference type="InterPro" id="IPR039532">
    <property type="entry name" value="TetR_C_Firmicutes"/>
</dbReference>
<dbReference type="RefSeq" id="WP_245855713.1">
    <property type="nucleotide sequence ID" value="NZ_JBEPMQ010000002.1"/>
</dbReference>
<dbReference type="InterPro" id="IPR009057">
    <property type="entry name" value="Homeodomain-like_sf"/>
</dbReference>
<reference evidence="5 6" key="1">
    <citation type="submission" date="2017-08" db="EMBL/GenBank/DDBJ databases">
        <authorList>
            <person name="de Groot N.N."/>
        </authorList>
    </citation>
    <scope>NUCLEOTIDE SEQUENCE [LARGE SCALE GENOMIC DNA]</scope>
    <source>
        <strain evidence="5 6">JC228</strain>
    </source>
</reference>
<evidence type="ECO:0000313" key="5">
    <source>
        <dbReference type="EMBL" id="SNX69811.1"/>
    </source>
</evidence>
<dbReference type="Proteomes" id="UP000219546">
    <property type="component" value="Unassembled WGS sequence"/>
</dbReference>
<keyword evidence="6" id="KW-1185">Reference proteome</keyword>
<dbReference type="Pfam" id="PF00440">
    <property type="entry name" value="TetR_N"/>
    <property type="match status" value="1"/>
</dbReference>
<dbReference type="Gene3D" id="1.10.357.10">
    <property type="entry name" value="Tetracycline Repressor, domain 2"/>
    <property type="match status" value="1"/>
</dbReference>
<dbReference type="GO" id="GO:0003677">
    <property type="term" value="F:DNA binding"/>
    <property type="evidence" value="ECO:0007669"/>
    <property type="project" value="UniProtKB-UniRule"/>
</dbReference>